<gene>
    <name evidence="2" type="ORF">I8751_28025</name>
</gene>
<proteinExistence type="predicted"/>
<evidence type="ECO:0000256" key="1">
    <source>
        <dbReference type="SAM" id="Phobius"/>
    </source>
</evidence>
<reference evidence="2 3" key="1">
    <citation type="journal article" date="2021" name="Int. J. Syst. Evol. Microbiol.">
        <title>Amazonocrinis nigriterrae gen. nov., sp. nov., Atlanticothrix silvestris gen. nov., sp. nov. and Dendronalium phyllosphericum gen. nov., sp. nov., nostocacean cyanobacteria from Brazilian environments.</title>
        <authorList>
            <person name="Alvarenga D.O."/>
            <person name="Andreote A.P.D."/>
            <person name="Branco L.H.Z."/>
            <person name="Delbaje E."/>
            <person name="Cruz R.B."/>
            <person name="Varani A.M."/>
            <person name="Fiore M.F."/>
        </authorList>
    </citation>
    <scope>NUCLEOTIDE SEQUENCE [LARGE SCALE GENOMIC DNA]</scope>
    <source>
        <strain evidence="2 3">CENA357</strain>
    </source>
</reference>
<dbReference type="Proteomes" id="UP000599391">
    <property type="component" value="Unassembled WGS sequence"/>
</dbReference>
<evidence type="ECO:0000313" key="2">
    <source>
        <dbReference type="EMBL" id="MBH8556118.1"/>
    </source>
</evidence>
<name>A0A8J7HIC4_9CYAN</name>
<keyword evidence="1" id="KW-0812">Transmembrane</keyword>
<dbReference type="RefSeq" id="WP_214442314.1">
    <property type="nucleotide sequence ID" value="NZ_JAECZB010000105.1"/>
</dbReference>
<feature type="transmembrane region" description="Helical" evidence="1">
    <location>
        <begin position="99"/>
        <end position="118"/>
    </location>
</feature>
<comment type="caution">
    <text evidence="2">The sequence shown here is derived from an EMBL/GenBank/DDBJ whole genome shotgun (WGS) entry which is preliminary data.</text>
</comment>
<keyword evidence="3" id="KW-1185">Reference proteome</keyword>
<accession>A0A8J7HIC4</accession>
<keyword evidence="1" id="KW-0472">Membrane</keyword>
<keyword evidence="1" id="KW-1133">Transmembrane helix</keyword>
<organism evidence="2 3">
    <name type="scientific">Atlanticothrix silvestris CENA357</name>
    <dbReference type="NCBI Taxonomy" id="1725252"/>
    <lineage>
        <taxon>Bacteria</taxon>
        <taxon>Bacillati</taxon>
        <taxon>Cyanobacteriota</taxon>
        <taxon>Cyanophyceae</taxon>
        <taxon>Nostocales</taxon>
        <taxon>Nodulariaceae</taxon>
        <taxon>Atlanticothrix</taxon>
        <taxon>Atlanticothrix silvestris</taxon>
    </lineage>
</organism>
<protein>
    <submittedName>
        <fullName evidence="2">Uncharacterized protein</fullName>
    </submittedName>
</protein>
<dbReference type="EMBL" id="JAECZB010000105">
    <property type="protein sequence ID" value="MBH8556118.1"/>
    <property type="molecule type" value="Genomic_DNA"/>
</dbReference>
<sequence>MLSEEEAIIILESNNMKPSIRQLGIQKNLITRLINGYSFIVTQDESNPDYLCAFLNHPKNGVLIIWHEIDHQSLSLAIKNVQTLLKINSKPKLVTDRQFLVITLTLFSVLIGTGYIVGTQVVNYCNIQRPETPLLKP</sequence>
<dbReference type="AlphaFoldDB" id="A0A8J7HIC4"/>
<evidence type="ECO:0000313" key="3">
    <source>
        <dbReference type="Proteomes" id="UP000599391"/>
    </source>
</evidence>